<sequence>MSTLLAPKYTEVDKIPLGQRIEEIKKEKGGYYSNVAMAGRLGIHTETLRLMLKGKREIYTFELEKIAKDLKLPIDRIMQSDIRNQTDELNELLRKRTKEMLQRAWVIVNELVAGAMGLSEKGNSLNSLAKVQYFQRSFDDAHTTWLKALEYAKKLHERYAKKHLLNIVTANLMMTYSIRKEYSHLEELLDVVELAFANDPLKMGMAEYTRMKIQEERGDYELAKQHAHRSFKYFEETGSNEQIGNGLINLAHCEYRLGNYRASANALAEAIEFVKPFENILILAVKEYVKSLMQLRDYPTVVKMVEAYHTLALEYPDYWAKLQIMYTFAKDDPSYAERIACDLHLDVNIRYHACKSLMEFYSEKRDFESVVRYYEKSRLLMDKKRTFLNEEGF</sequence>
<accession>A0ABW4ZXT8</accession>
<comment type="caution">
    <text evidence="1">The sequence shown here is derived from an EMBL/GenBank/DDBJ whole genome shotgun (WGS) entry which is preliminary data.</text>
</comment>
<dbReference type="Proteomes" id="UP001597343">
    <property type="component" value="Unassembled WGS sequence"/>
</dbReference>
<name>A0ABW4ZXT8_9BACL</name>
<dbReference type="EMBL" id="JBHUIO010000006">
    <property type="protein sequence ID" value="MFD2170752.1"/>
    <property type="molecule type" value="Genomic_DNA"/>
</dbReference>
<dbReference type="SUPFAM" id="SSF47413">
    <property type="entry name" value="lambda repressor-like DNA-binding domains"/>
    <property type="match status" value="1"/>
</dbReference>
<dbReference type="Gene3D" id="1.25.40.10">
    <property type="entry name" value="Tetratricopeptide repeat domain"/>
    <property type="match status" value="1"/>
</dbReference>
<dbReference type="InterPro" id="IPR010982">
    <property type="entry name" value="Lambda_DNA-bd_dom_sf"/>
</dbReference>
<dbReference type="Gene3D" id="1.10.260.40">
    <property type="entry name" value="lambda repressor-like DNA-binding domains"/>
    <property type="match status" value="1"/>
</dbReference>
<dbReference type="InterPro" id="IPR001387">
    <property type="entry name" value="Cro/C1-type_HTH"/>
</dbReference>
<evidence type="ECO:0008006" key="3">
    <source>
        <dbReference type="Google" id="ProtNLM"/>
    </source>
</evidence>
<keyword evidence="2" id="KW-1185">Reference proteome</keyword>
<gene>
    <name evidence="1" type="ORF">ACFSOY_12135</name>
</gene>
<organism evidence="1 2">
    <name type="scientific">Tumebacillus lipolyticus</name>
    <dbReference type="NCBI Taxonomy" id="1280370"/>
    <lineage>
        <taxon>Bacteria</taxon>
        <taxon>Bacillati</taxon>
        <taxon>Bacillota</taxon>
        <taxon>Bacilli</taxon>
        <taxon>Bacillales</taxon>
        <taxon>Alicyclobacillaceae</taxon>
        <taxon>Tumebacillus</taxon>
    </lineage>
</organism>
<evidence type="ECO:0000313" key="2">
    <source>
        <dbReference type="Proteomes" id="UP001597343"/>
    </source>
</evidence>
<reference evidence="2" key="1">
    <citation type="journal article" date="2019" name="Int. J. Syst. Evol. Microbiol.">
        <title>The Global Catalogue of Microorganisms (GCM) 10K type strain sequencing project: providing services to taxonomists for standard genome sequencing and annotation.</title>
        <authorList>
            <consortium name="The Broad Institute Genomics Platform"/>
            <consortium name="The Broad Institute Genome Sequencing Center for Infectious Disease"/>
            <person name="Wu L."/>
            <person name="Ma J."/>
        </authorList>
    </citation>
    <scope>NUCLEOTIDE SEQUENCE [LARGE SCALE GENOMIC DNA]</scope>
    <source>
        <strain evidence="2">CGMCC 1.13574</strain>
    </source>
</reference>
<evidence type="ECO:0000313" key="1">
    <source>
        <dbReference type="EMBL" id="MFD2170752.1"/>
    </source>
</evidence>
<dbReference type="CDD" id="cd00093">
    <property type="entry name" value="HTH_XRE"/>
    <property type="match status" value="1"/>
</dbReference>
<protein>
    <recommendedName>
        <fullName evidence="3">HTH cro/C1-type domain-containing protein</fullName>
    </recommendedName>
</protein>
<dbReference type="RefSeq" id="WP_386047010.1">
    <property type="nucleotide sequence ID" value="NZ_JBHUIO010000006.1"/>
</dbReference>
<dbReference type="SUPFAM" id="SSF48452">
    <property type="entry name" value="TPR-like"/>
    <property type="match status" value="1"/>
</dbReference>
<proteinExistence type="predicted"/>
<dbReference type="InterPro" id="IPR011990">
    <property type="entry name" value="TPR-like_helical_dom_sf"/>
</dbReference>